<evidence type="ECO:0000313" key="2">
    <source>
        <dbReference type="Proteomes" id="UP000286402"/>
    </source>
</evidence>
<name>A0A420FVJ9_9SPHI</name>
<dbReference type="EMBL" id="MCAQ01000012">
    <property type="protein sequence ID" value="RKF36995.1"/>
    <property type="molecule type" value="Genomic_DNA"/>
</dbReference>
<dbReference type="AlphaFoldDB" id="A0A420FVJ9"/>
<dbReference type="Proteomes" id="UP000286402">
    <property type="component" value="Unassembled WGS sequence"/>
</dbReference>
<accession>A0A420FVJ9</accession>
<proteinExistence type="predicted"/>
<dbReference type="RefSeq" id="WP_120334112.1">
    <property type="nucleotide sequence ID" value="NZ_CP070350.1"/>
</dbReference>
<organism evidence="1 2">
    <name type="scientific">Sphingobacterium siyangense</name>
    <dbReference type="NCBI Taxonomy" id="459529"/>
    <lineage>
        <taxon>Bacteria</taxon>
        <taxon>Pseudomonadati</taxon>
        <taxon>Bacteroidota</taxon>
        <taxon>Sphingobacteriia</taxon>
        <taxon>Sphingobacteriales</taxon>
        <taxon>Sphingobacteriaceae</taxon>
        <taxon>Sphingobacterium</taxon>
    </lineage>
</organism>
<reference evidence="1 2" key="1">
    <citation type="submission" date="2016-07" db="EMBL/GenBank/DDBJ databases">
        <title>Genome analysis of Sphingobacterium siyangense T12B17.</title>
        <authorList>
            <person name="Xu D."/>
            <person name="Su Y."/>
            <person name="Zheng S."/>
        </authorList>
    </citation>
    <scope>NUCLEOTIDE SEQUENCE [LARGE SCALE GENOMIC DNA]</scope>
    <source>
        <strain evidence="1 2">T12B17</strain>
    </source>
</reference>
<sequence>MNINYILYVFLFLFLTNTGYAQFRVTEATNWDRYPAEVQKPGFGLHKSQRVQMDDSSELEDVLLFASDNGHYPYFDLFKCYYVIIGYYSKDVKYISEVTVSDQRELLLEDRNNDGKFELYRRYMKDGKFSVDKNGNNLKTEWRFDRVEYKNNEK</sequence>
<keyword evidence="2" id="KW-1185">Reference proteome</keyword>
<comment type="caution">
    <text evidence="1">The sequence shown here is derived from an EMBL/GenBank/DDBJ whole genome shotgun (WGS) entry which is preliminary data.</text>
</comment>
<evidence type="ECO:0000313" key="1">
    <source>
        <dbReference type="EMBL" id="RKF36995.1"/>
    </source>
</evidence>
<gene>
    <name evidence="1" type="ORF">BCY89_04885</name>
</gene>
<protein>
    <submittedName>
        <fullName evidence="1">Uncharacterized protein</fullName>
    </submittedName>
</protein>